<evidence type="ECO:0000256" key="5">
    <source>
        <dbReference type="ARBA" id="ARBA00023065"/>
    </source>
</evidence>
<evidence type="ECO:0000256" key="3">
    <source>
        <dbReference type="ARBA" id="ARBA00022692"/>
    </source>
</evidence>
<evidence type="ECO:0000256" key="4">
    <source>
        <dbReference type="ARBA" id="ARBA00022989"/>
    </source>
</evidence>
<keyword evidence="7" id="KW-0868">Chloride</keyword>
<evidence type="ECO:0000256" key="8">
    <source>
        <dbReference type="SAM" id="Phobius"/>
    </source>
</evidence>
<dbReference type="PANTHER" id="PTHR45711:SF6">
    <property type="entry name" value="CHLORIDE CHANNEL PROTEIN"/>
    <property type="match status" value="1"/>
</dbReference>
<evidence type="ECO:0000313" key="9">
    <source>
        <dbReference type="EMBL" id="MBB4134397.1"/>
    </source>
</evidence>
<comment type="caution">
    <text evidence="9">The sequence shown here is derived from an EMBL/GenBank/DDBJ whole genome shotgun (WGS) entry which is preliminary data.</text>
</comment>
<dbReference type="GO" id="GO:0005247">
    <property type="term" value="F:voltage-gated chloride channel activity"/>
    <property type="evidence" value="ECO:0007669"/>
    <property type="project" value="TreeGrafter"/>
</dbReference>
<feature type="transmembrane region" description="Helical" evidence="8">
    <location>
        <begin position="225"/>
        <end position="249"/>
    </location>
</feature>
<dbReference type="Pfam" id="PF00654">
    <property type="entry name" value="Voltage_CLC"/>
    <property type="match status" value="1"/>
</dbReference>
<evidence type="ECO:0000256" key="2">
    <source>
        <dbReference type="ARBA" id="ARBA00022448"/>
    </source>
</evidence>
<keyword evidence="2" id="KW-0813">Transport</keyword>
<dbReference type="Proteomes" id="UP000551501">
    <property type="component" value="Unassembled WGS sequence"/>
</dbReference>
<evidence type="ECO:0000313" key="10">
    <source>
        <dbReference type="Proteomes" id="UP000551501"/>
    </source>
</evidence>
<keyword evidence="5" id="KW-0406">Ion transport</keyword>
<dbReference type="SUPFAM" id="SSF81340">
    <property type="entry name" value="Clc chloride channel"/>
    <property type="match status" value="1"/>
</dbReference>
<evidence type="ECO:0000256" key="1">
    <source>
        <dbReference type="ARBA" id="ARBA00004141"/>
    </source>
</evidence>
<proteinExistence type="predicted"/>
<feature type="transmembrane region" description="Helical" evidence="8">
    <location>
        <begin position="270"/>
        <end position="291"/>
    </location>
</feature>
<feature type="transmembrane region" description="Helical" evidence="8">
    <location>
        <begin position="388"/>
        <end position="415"/>
    </location>
</feature>
<dbReference type="AlphaFoldDB" id="A0A840F497"/>
<feature type="transmembrane region" description="Helical" evidence="8">
    <location>
        <begin position="61"/>
        <end position="84"/>
    </location>
</feature>
<keyword evidence="10" id="KW-1185">Reference proteome</keyword>
<gene>
    <name evidence="9" type="ORF">BKA16_000949</name>
</gene>
<keyword evidence="3 8" id="KW-0812">Transmembrane</keyword>
<protein>
    <submittedName>
        <fullName evidence="9">CIC family chloride channel protein</fullName>
    </submittedName>
</protein>
<keyword evidence="4 8" id="KW-1133">Transmembrane helix</keyword>
<dbReference type="PRINTS" id="PR00762">
    <property type="entry name" value="CLCHANNEL"/>
</dbReference>
<feature type="transmembrane region" description="Helical" evidence="8">
    <location>
        <begin position="303"/>
        <end position="321"/>
    </location>
</feature>
<organism evidence="9 10">
    <name type="scientific">Gordonia humi</name>
    <dbReference type="NCBI Taxonomy" id="686429"/>
    <lineage>
        <taxon>Bacteria</taxon>
        <taxon>Bacillati</taxon>
        <taxon>Actinomycetota</taxon>
        <taxon>Actinomycetes</taxon>
        <taxon>Mycobacteriales</taxon>
        <taxon>Gordoniaceae</taxon>
        <taxon>Gordonia</taxon>
    </lineage>
</organism>
<evidence type="ECO:0000256" key="7">
    <source>
        <dbReference type="ARBA" id="ARBA00023214"/>
    </source>
</evidence>
<dbReference type="PANTHER" id="PTHR45711">
    <property type="entry name" value="CHLORIDE CHANNEL PROTEIN"/>
    <property type="match status" value="1"/>
</dbReference>
<feature type="transmembrane region" description="Helical" evidence="8">
    <location>
        <begin position="364"/>
        <end position="381"/>
    </location>
</feature>
<dbReference type="Gene3D" id="1.10.3080.10">
    <property type="entry name" value="Clc chloride channel"/>
    <property type="match status" value="1"/>
</dbReference>
<reference evidence="9 10" key="1">
    <citation type="submission" date="2020-08" db="EMBL/GenBank/DDBJ databases">
        <title>Sequencing the genomes of 1000 actinobacteria strains.</title>
        <authorList>
            <person name="Klenk H.-P."/>
        </authorList>
    </citation>
    <scope>NUCLEOTIDE SEQUENCE [LARGE SCALE GENOMIC DNA]</scope>
    <source>
        <strain evidence="9 10">DSM 45298</strain>
    </source>
</reference>
<dbReference type="InterPro" id="IPR001807">
    <property type="entry name" value="ClC"/>
</dbReference>
<feature type="transmembrane region" description="Helical" evidence="8">
    <location>
        <begin position="194"/>
        <end position="213"/>
    </location>
</feature>
<dbReference type="GO" id="GO:0005886">
    <property type="term" value="C:plasma membrane"/>
    <property type="evidence" value="ECO:0007669"/>
    <property type="project" value="TreeGrafter"/>
</dbReference>
<feature type="transmembrane region" description="Helical" evidence="8">
    <location>
        <begin position="333"/>
        <end position="352"/>
    </location>
</feature>
<feature type="transmembrane region" description="Helical" evidence="8">
    <location>
        <begin position="21"/>
        <end position="41"/>
    </location>
</feature>
<evidence type="ECO:0000256" key="6">
    <source>
        <dbReference type="ARBA" id="ARBA00023136"/>
    </source>
</evidence>
<accession>A0A840F497</accession>
<name>A0A840F497_9ACTN</name>
<dbReference type="EMBL" id="JACIFP010000001">
    <property type="protein sequence ID" value="MBB4134397.1"/>
    <property type="molecule type" value="Genomic_DNA"/>
</dbReference>
<dbReference type="InterPro" id="IPR014743">
    <property type="entry name" value="Cl-channel_core"/>
</dbReference>
<keyword evidence="6 8" id="KW-0472">Membrane</keyword>
<comment type="subcellular location">
    <subcellularLocation>
        <location evidence="1">Membrane</location>
        <topology evidence="1">Multi-pass membrane protein</topology>
    </subcellularLocation>
</comment>
<sequence>MSGTRTRSQPDPMRGMLRLGVAAILAGIGIGFVGGGFRWCLDGANDLRGDLLDWASRLPGPGWLIPVVVTAAGAGVGTLIVRFVPLASGSGVQQVEAVAHGLDDPPPLRVVPAKFVGGLLALGAGLTLGREGPTVHMGAAIGAWVGRVLRVDPDDVRLLTTSLAGAGLGVAFNAPVGGGLFALEEVARSFRIRLLLATMLGVGVAVGCARIIIGDSPDFSVGDVAAPSVVILPIFLVFGAVTGLIGVVYNRLILTLFDGVKRFGSVPPEIRAALIGAVVGGLLAVDADAAGGGDTLSQNLLDGAHIALPTIAILLVVRFVVGPLSYATGTPGGLFAPLLAVGALWGVLFAALVNLAVPAGYDDWTVALIVVGMAAFFAAVVRAPITGIVLVMELTAVTTVTVPMLIATAAAVAVANAAGSPPIYDSLRRRMLAGRSTS</sequence>